<dbReference type="EMBL" id="JACVKN010000032">
    <property type="protein sequence ID" value="MBK2064522.1"/>
    <property type="molecule type" value="Genomic_DNA"/>
</dbReference>
<dbReference type="GeneID" id="93254310"/>
<dbReference type="AlphaFoldDB" id="A0A9Q2QCD3"/>
<reference evidence="1 2" key="1">
    <citation type="submission" date="2020-09" db="EMBL/GenBank/DDBJ databases">
        <title>Development of specific Francisella tularensis PCR assay based on in-depth characterization of family Francisellaceae.</title>
        <authorList>
            <person name="Ohrman C."/>
            <person name="Sahl J."/>
            <person name="Sjodin A."/>
            <person name="Uneklint I."/>
            <person name="Ballard R."/>
            <person name="Karlsson L."/>
            <person name="Mcdonough R."/>
            <person name="Sundell D."/>
            <person name="Soria K."/>
            <person name="Brindeflk B."/>
            <person name="Vallesi A."/>
            <person name="Ramirez-Paredes J.G."/>
            <person name="Colquhoun D."/>
            <person name="Myrtennas K."/>
            <person name="Birdsell D."/>
            <person name="Johansson A."/>
            <person name="Wagner D."/>
            <person name="Forsman M."/>
        </authorList>
    </citation>
    <scope>NUCLEOTIDE SEQUENCE [LARGE SCALE GENOMIC DNA]</scope>
    <source>
        <strain evidence="1 2">FSC1140</strain>
    </source>
</reference>
<organism evidence="1 2">
    <name type="scientific">Francisella noatunensis</name>
    <dbReference type="NCBI Taxonomy" id="657445"/>
    <lineage>
        <taxon>Bacteria</taxon>
        <taxon>Pseudomonadati</taxon>
        <taxon>Pseudomonadota</taxon>
        <taxon>Gammaproteobacteria</taxon>
        <taxon>Thiotrichales</taxon>
        <taxon>Francisellaceae</taxon>
        <taxon>Francisella</taxon>
    </lineage>
</organism>
<dbReference type="SUPFAM" id="SSF75005">
    <property type="entry name" value="Arabinanase/levansucrase/invertase"/>
    <property type="match status" value="1"/>
</dbReference>
<dbReference type="Gene3D" id="2.115.10.20">
    <property type="entry name" value="Glycosyl hydrolase domain, family 43"/>
    <property type="match status" value="2"/>
</dbReference>
<keyword evidence="2" id="KW-1185">Reference proteome</keyword>
<protein>
    <recommendedName>
        <fullName evidence="3">Glycosylase</fullName>
    </recommendedName>
</protein>
<dbReference type="RefSeq" id="WP_159183799.1">
    <property type="nucleotide sequence ID" value="NZ_JACVJL010000113.1"/>
</dbReference>
<proteinExistence type="predicted"/>
<dbReference type="PANTHER" id="PTHR35279:SF1">
    <property type="entry name" value="ARABINANASE_LEVANSUCRASE_INVERTASE"/>
    <property type="match status" value="1"/>
</dbReference>
<name>A0A9Q2QCD3_9GAMM</name>
<comment type="caution">
    <text evidence="1">The sequence shown here is derived from an EMBL/GenBank/DDBJ whole genome shotgun (WGS) entry which is preliminary data.</text>
</comment>
<dbReference type="PANTHER" id="PTHR35279">
    <property type="match status" value="1"/>
</dbReference>
<evidence type="ECO:0000313" key="1">
    <source>
        <dbReference type="EMBL" id="MBK2064522.1"/>
    </source>
</evidence>
<evidence type="ECO:0000313" key="2">
    <source>
        <dbReference type="Proteomes" id="UP000701999"/>
    </source>
</evidence>
<sequence length="310" mass="36051">MKWIKRGLIFKADDIKSDFIKSHAQIPTVLVLEDRLRVYFATRPKQELSMTAYMDLDIKDPKNILYIHDKPIFELGKDGMYDEHGVMPQSIIKYNDKICMYIGGWSRRESIPYSNWTGLAESYDNGETFKKVFEGPVFDRTPTELYSATGFYAIKAENMLHAFYASGIGWIKKNNKYEELYVIKTASSKDGITWHRDGKQIIPTSEKYLEATHRPSVIYKNGIYHMWFCYRGIEDFRNGSDAYRIGYAWSNDLKNWNRDDKRAGINISKEGWDSKMMAYPDVVETLYGTYMFYNGNGFGQSGFGYAVLEE</sequence>
<dbReference type="InterPro" id="IPR023296">
    <property type="entry name" value="Glyco_hydro_beta-prop_sf"/>
</dbReference>
<evidence type="ECO:0008006" key="3">
    <source>
        <dbReference type="Google" id="ProtNLM"/>
    </source>
</evidence>
<gene>
    <name evidence="1" type="ORF">IB647_01650</name>
</gene>
<accession>A0A9Q2QCD3</accession>
<dbReference type="Proteomes" id="UP000701999">
    <property type="component" value="Unassembled WGS sequence"/>
</dbReference>